<feature type="binding site" evidence="7">
    <location>
        <begin position="32"/>
        <end position="34"/>
    </location>
    <ligand>
        <name>S-adenosyl-L-methionine</name>
        <dbReference type="ChEBI" id="CHEBI:59789"/>
    </ligand>
</feature>
<evidence type="ECO:0000256" key="5">
    <source>
        <dbReference type="ARBA" id="ARBA00022679"/>
    </source>
</evidence>
<dbReference type="Gene3D" id="1.10.150.170">
    <property type="entry name" value="Putative methyltransferase TM0872, insert domain"/>
    <property type="match status" value="1"/>
</dbReference>
<evidence type="ECO:0000313" key="8">
    <source>
        <dbReference type="EMBL" id="EAT10955.1"/>
    </source>
</evidence>
<organism evidence="8 9">
    <name type="scientific">Bermanella marisrubri</name>
    <dbReference type="NCBI Taxonomy" id="207949"/>
    <lineage>
        <taxon>Bacteria</taxon>
        <taxon>Pseudomonadati</taxon>
        <taxon>Pseudomonadota</taxon>
        <taxon>Gammaproteobacteria</taxon>
        <taxon>Oceanospirillales</taxon>
        <taxon>Oceanospirillaceae</taxon>
        <taxon>Bermanella</taxon>
    </lineage>
</organism>
<keyword evidence="5 7" id="KW-0808">Transferase</keyword>
<dbReference type="Pfam" id="PF01795">
    <property type="entry name" value="Methyltransf_5"/>
    <property type="match status" value="1"/>
</dbReference>
<comment type="catalytic activity">
    <reaction evidence="7">
        <text>cytidine(1402) in 16S rRNA + S-adenosyl-L-methionine = N(4)-methylcytidine(1402) in 16S rRNA + S-adenosyl-L-homocysteine + H(+)</text>
        <dbReference type="Rhea" id="RHEA:42928"/>
        <dbReference type="Rhea" id="RHEA-COMP:10286"/>
        <dbReference type="Rhea" id="RHEA-COMP:10287"/>
        <dbReference type="ChEBI" id="CHEBI:15378"/>
        <dbReference type="ChEBI" id="CHEBI:57856"/>
        <dbReference type="ChEBI" id="CHEBI:59789"/>
        <dbReference type="ChEBI" id="CHEBI:74506"/>
        <dbReference type="ChEBI" id="CHEBI:82748"/>
        <dbReference type="EC" id="2.1.1.199"/>
    </reaction>
</comment>
<dbReference type="HOGENOM" id="CLU_038422_2_0_6"/>
<feature type="binding site" evidence="7">
    <location>
        <position position="107"/>
    </location>
    <ligand>
        <name>S-adenosyl-L-methionine</name>
        <dbReference type="ChEBI" id="CHEBI:59789"/>
    </ligand>
</feature>
<dbReference type="EMBL" id="AAQH01000027">
    <property type="protein sequence ID" value="EAT10955.1"/>
    <property type="molecule type" value="Genomic_DNA"/>
</dbReference>
<dbReference type="PIRSF" id="PIRSF004486">
    <property type="entry name" value="MraW"/>
    <property type="match status" value="1"/>
</dbReference>
<keyword evidence="6 7" id="KW-0949">S-adenosyl-L-methionine</keyword>
<feature type="binding site" evidence="7">
    <location>
        <position position="78"/>
    </location>
    <ligand>
        <name>S-adenosyl-L-methionine</name>
        <dbReference type="ChEBI" id="CHEBI:59789"/>
    </ligand>
</feature>
<evidence type="ECO:0000313" key="9">
    <source>
        <dbReference type="Proteomes" id="UP000004263"/>
    </source>
</evidence>
<dbReference type="InterPro" id="IPR002903">
    <property type="entry name" value="RsmH"/>
</dbReference>
<keyword evidence="9" id="KW-1185">Reference proteome</keyword>
<dbReference type="Gene3D" id="3.40.50.150">
    <property type="entry name" value="Vaccinia Virus protein VP39"/>
    <property type="match status" value="1"/>
</dbReference>
<dbReference type="GO" id="GO:0071424">
    <property type="term" value="F:rRNA (cytosine-N4-)-methyltransferase activity"/>
    <property type="evidence" value="ECO:0007669"/>
    <property type="project" value="UniProtKB-UniRule"/>
</dbReference>
<proteinExistence type="inferred from homology"/>
<dbReference type="NCBIfam" id="TIGR00006">
    <property type="entry name" value="16S rRNA (cytosine(1402)-N(4))-methyltransferase RsmH"/>
    <property type="match status" value="1"/>
</dbReference>
<evidence type="ECO:0000256" key="7">
    <source>
        <dbReference type="HAMAP-Rule" id="MF_01007"/>
    </source>
</evidence>
<name>Q1MYB2_9GAMM</name>
<dbReference type="OrthoDB" id="9806637at2"/>
<feature type="binding site" evidence="7">
    <location>
        <position position="100"/>
    </location>
    <ligand>
        <name>S-adenosyl-L-methionine</name>
        <dbReference type="ChEBI" id="CHEBI:59789"/>
    </ligand>
</feature>
<reference evidence="8 9" key="1">
    <citation type="submission" date="2006-03" db="EMBL/GenBank/DDBJ databases">
        <authorList>
            <person name="Pinhassi J."/>
            <person name="Pedros-Alio C."/>
            <person name="Ferriera S."/>
            <person name="Johnson J."/>
            <person name="Kravitz S."/>
            <person name="Halpern A."/>
            <person name="Remington K."/>
            <person name="Beeson K."/>
            <person name="Tran B."/>
            <person name="Rogers Y.-H."/>
            <person name="Friedman R."/>
            <person name="Venter J.C."/>
        </authorList>
    </citation>
    <scope>NUCLEOTIDE SEQUENCE [LARGE SCALE GENOMIC DNA]</scope>
    <source>
        <strain evidence="8 9">RED65</strain>
    </source>
</reference>
<dbReference type="EC" id="2.1.1.199" evidence="7"/>
<evidence type="ECO:0000256" key="6">
    <source>
        <dbReference type="ARBA" id="ARBA00022691"/>
    </source>
</evidence>
<dbReference type="STRING" id="207949.RED65_03030"/>
<dbReference type="PANTHER" id="PTHR11265:SF0">
    <property type="entry name" value="12S RRNA N4-METHYLCYTIDINE METHYLTRANSFERASE"/>
    <property type="match status" value="1"/>
</dbReference>
<keyword evidence="4 7" id="KW-0489">Methyltransferase</keyword>
<dbReference type="GO" id="GO:0005737">
    <property type="term" value="C:cytoplasm"/>
    <property type="evidence" value="ECO:0007669"/>
    <property type="project" value="UniProtKB-SubCell"/>
</dbReference>
<comment type="subcellular location">
    <subcellularLocation>
        <location evidence="7">Cytoplasm</location>
    </subcellularLocation>
</comment>
<dbReference type="Proteomes" id="UP000004263">
    <property type="component" value="Unassembled WGS sequence"/>
</dbReference>
<comment type="caution">
    <text evidence="8">The sequence shown here is derived from an EMBL/GenBank/DDBJ whole genome shotgun (WGS) entry which is preliminary data.</text>
</comment>
<protein>
    <recommendedName>
        <fullName evidence="7">Ribosomal RNA small subunit methyltransferase H</fullName>
        <ecNumber evidence="7">2.1.1.199</ecNumber>
    </recommendedName>
    <alternativeName>
        <fullName evidence="7">16S rRNA m(4)C1402 methyltransferase</fullName>
    </alternativeName>
    <alternativeName>
        <fullName evidence="7">rRNA (cytosine-N(4)-)-methyltransferase RsmH</fullName>
    </alternativeName>
</protein>
<dbReference type="InterPro" id="IPR029063">
    <property type="entry name" value="SAM-dependent_MTases_sf"/>
</dbReference>
<dbReference type="HAMAP" id="MF_01007">
    <property type="entry name" value="16SrRNA_methyltr_H"/>
    <property type="match status" value="1"/>
</dbReference>
<keyword evidence="2 7" id="KW-0963">Cytoplasm</keyword>
<dbReference type="InterPro" id="IPR023397">
    <property type="entry name" value="SAM-dep_MeTrfase_MraW_recog"/>
</dbReference>
<dbReference type="RefSeq" id="WP_007016766.1">
    <property type="nucleotide sequence ID" value="NZ_AAQH01000027.1"/>
</dbReference>
<evidence type="ECO:0000256" key="3">
    <source>
        <dbReference type="ARBA" id="ARBA00022552"/>
    </source>
</evidence>
<evidence type="ECO:0000256" key="1">
    <source>
        <dbReference type="ARBA" id="ARBA00010396"/>
    </source>
</evidence>
<dbReference type="FunFam" id="1.10.150.170:FF:000001">
    <property type="entry name" value="Ribosomal RNA small subunit methyltransferase H"/>
    <property type="match status" value="1"/>
</dbReference>
<dbReference type="AlphaFoldDB" id="Q1MYB2"/>
<accession>Q1MYB2</accession>
<dbReference type="SUPFAM" id="SSF81799">
    <property type="entry name" value="Putative methyltransferase TM0872, insert domain"/>
    <property type="match status" value="1"/>
</dbReference>
<keyword evidence="3 7" id="KW-0698">rRNA processing</keyword>
<evidence type="ECO:0000256" key="2">
    <source>
        <dbReference type="ARBA" id="ARBA00022490"/>
    </source>
</evidence>
<dbReference type="GO" id="GO:0070475">
    <property type="term" value="P:rRNA base methylation"/>
    <property type="evidence" value="ECO:0007669"/>
    <property type="project" value="UniProtKB-UniRule"/>
</dbReference>
<dbReference type="SUPFAM" id="SSF53335">
    <property type="entry name" value="S-adenosyl-L-methionine-dependent methyltransferases"/>
    <property type="match status" value="1"/>
</dbReference>
<sequence>MSKHITVLLHEAVEALNQDPDGLYVDCTFGRGGHTKLLLDQLSEQGRVIGIDKDPRAIATGQELMAQDQRFQICHGSFAQLREFVEAHGQGKELSGVLMDLGVSSPQLDEAERGFSFMQDGPLDMRMNTEAGITAQEWIATASEEEIANVFYEFGEERASRRLARAIVERRAIEPFTRTLDLAEVIKHAHPRWEKNKHPATRSFQGLRIFLNNELGDLESVLDETVEMLAKGGRLVVISFHSLEDRIVKRFIRDKEKGPQLPPDLPIMEQDAPRPLKHIGKAIKASKEEVEQNVRSRSAIMRVAEKRI</sequence>
<gene>
    <name evidence="8" type="primary">mraW</name>
    <name evidence="7" type="synonym">rsmH</name>
    <name evidence="8" type="ORF">RED65_03030</name>
</gene>
<evidence type="ECO:0000256" key="4">
    <source>
        <dbReference type="ARBA" id="ARBA00022603"/>
    </source>
</evidence>
<dbReference type="PANTHER" id="PTHR11265">
    <property type="entry name" value="S-ADENOSYL-METHYLTRANSFERASE MRAW"/>
    <property type="match status" value="1"/>
</dbReference>
<comment type="similarity">
    <text evidence="1 7">Belongs to the methyltransferase superfamily. RsmH family.</text>
</comment>
<feature type="binding site" evidence="7">
    <location>
        <position position="52"/>
    </location>
    <ligand>
        <name>S-adenosyl-L-methionine</name>
        <dbReference type="ChEBI" id="CHEBI:59789"/>
    </ligand>
</feature>
<comment type="function">
    <text evidence="7">Specifically methylates the N4 position of cytidine in position 1402 (C1402) of 16S rRNA.</text>
</comment>